<keyword evidence="5" id="KW-1185">Reference proteome</keyword>
<evidence type="ECO:0000313" key="4">
    <source>
        <dbReference type="EMBL" id="CCI42529.1"/>
    </source>
</evidence>
<dbReference type="OrthoDB" id="153872at2759"/>
<proteinExistence type="predicted"/>
<dbReference type="EMBL" id="CAIX01000035">
    <property type="protein sequence ID" value="CCI42529.1"/>
    <property type="molecule type" value="Genomic_DNA"/>
</dbReference>
<evidence type="ECO:0000259" key="3">
    <source>
        <dbReference type="PROSITE" id="PS51017"/>
    </source>
</evidence>
<dbReference type="InterPro" id="IPR010402">
    <property type="entry name" value="CCT_domain"/>
</dbReference>
<reference evidence="4 5" key="1">
    <citation type="submission" date="2012-05" db="EMBL/GenBank/DDBJ databases">
        <title>Recombination and specialization in a pathogen metapopulation.</title>
        <authorList>
            <person name="Gardiner A."/>
            <person name="Kemen E."/>
            <person name="Schultz-Larsen T."/>
            <person name="MacLean D."/>
            <person name="Van Oosterhout C."/>
            <person name="Jones J.D.G."/>
        </authorList>
    </citation>
    <scope>NUCLEOTIDE SEQUENCE [LARGE SCALE GENOMIC DNA]</scope>
    <source>
        <strain evidence="4 5">Ac Nc2</strain>
    </source>
</reference>
<dbReference type="GO" id="GO:0005634">
    <property type="term" value="C:nucleus"/>
    <property type="evidence" value="ECO:0007669"/>
    <property type="project" value="UniProtKB-SubCell"/>
</dbReference>
<dbReference type="PROSITE" id="PS51017">
    <property type="entry name" value="CCT"/>
    <property type="match status" value="1"/>
</dbReference>
<comment type="caution">
    <text evidence="4">The sequence shown here is derived from an EMBL/GenBank/DDBJ whole genome shotgun (WGS) entry which is preliminary data.</text>
</comment>
<organism evidence="4 5">
    <name type="scientific">Albugo candida</name>
    <dbReference type="NCBI Taxonomy" id="65357"/>
    <lineage>
        <taxon>Eukaryota</taxon>
        <taxon>Sar</taxon>
        <taxon>Stramenopiles</taxon>
        <taxon>Oomycota</taxon>
        <taxon>Peronosporomycetes</taxon>
        <taxon>Albuginales</taxon>
        <taxon>Albuginaceae</taxon>
        <taxon>Albugo</taxon>
    </lineage>
</organism>
<gene>
    <name evidence="4" type="ORF">BN9_033130</name>
</gene>
<keyword evidence="2" id="KW-0539">Nucleus</keyword>
<evidence type="ECO:0000313" key="5">
    <source>
        <dbReference type="Proteomes" id="UP000053237"/>
    </source>
</evidence>
<dbReference type="Proteomes" id="UP000053237">
    <property type="component" value="Unassembled WGS sequence"/>
</dbReference>
<dbReference type="InParanoid" id="A0A024G790"/>
<dbReference type="PANTHER" id="PTHR31319:SF77">
    <property type="entry name" value="ZINC FINGER PROTEIN CONSTANS-LIKE 4"/>
    <property type="match status" value="1"/>
</dbReference>
<dbReference type="STRING" id="65357.A0A024G790"/>
<evidence type="ECO:0000256" key="2">
    <source>
        <dbReference type="ARBA" id="ARBA00023242"/>
    </source>
</evidence>
<feature type="domain" description="CCT" evidence="3">
    <location>
        <begin position="232"/>
        <end position="274"/>
    </location>
</feature>
<comment type="subcellular location">
    <subcellularLocation>
        <location evidence="1">Nucleus</location>
    </subcellularLocation>
</comment>
<name>A0A024G790_9STRA</name>
<dbReference type="AlphaFoldDB" id="A0A024G790"/>
<dbReference type="InterPro" id="IPR045281">
    <property type="entry name" value="CONSTANS-like"/>
</dbReference>
<dbReference type="PANTHER" id="PTHR31319">
    <property type="entry name" value="ZINC FINGER PROTEIN CONSTANS-LIKE 4"/>
    <property type="match status" value="1"/>
</dbReference>
<accession>A0A024G790</accession>
<evidence type="ECO:0000256" key="1">
    <source>
        <dbReference type="ARBA" id="ARBA00004123"/>
    </source>
</evidence>
<protein>
    <recommendedName>
        <fullName evidence="3">CCT domain-containing protein</fullName>
    </recommendedName>
</protein>
<dbReference type="Pfam" id="PF06203">
    <property type="entry name" value="CCT"/>
    <property type="match status" value="1"/>
</dbReference>
<sequence length="287" mass="33617">MDNEVAETLMRLSDRALANRSLLHDARKYRQNTFHETELYVAKSLAAFYPLDGYNGYHKRQYSEAYSDTTQELSDDSRSEDDVEMIPQEMDIEACRRFFQRPTPTINEISLDNLCAAAYCQRSVSKPILIRKARSLVVGHVSQEHRYSPTSIEHTNLWSLRQKQPRGHRLGSISSSEDECENGEFDHAHLEEFKQMQISSSRTKHGKSINFKSPDKSVHSDRCIGSYSPEARKKRIERFMEKRKRRVWAKKVDYDVRKKFANSRLRVKGRFVKKEDEELLCHLMSFT</sequence>